<comment type="caution">
    <text evidence="2">The sequence shown here is derived from an EMBL/GenBank/DDBJ whole genome shotgun (WGS) entry which is preliminary data.</text>
</comment>
<proteinExistence type="predicted"/>
<dbReference type="AlphaFoldDB" id="A0AAV0GVF7"/>
<sequence>MGNTFSSLVSPFKKRKLDELPQAETDIKLQYQNSARLKSQISEIESDHHRSVESREMSVSKKQKFDEVSERLQTEQGKQDELPKAETDTKLLDEKITQLKSRMSKIESDRTSVLHSLEIAMAQKQNIDHGSEILQTEQNEDAEATAQQHNELPVSNNGVLDEAPAVTAVPARVDVLSGVIEANAKVIQAPAGINEDEDATIQQHNDIQEPNIAVQDETDAVVDVPAENHAQNLVFQQHYKIPDLNIPVHDEDDAVVDVPAENHVPNLVFQEQNHFKLPDLNISIFEESMDDGAPAAT</sequence>
<protein>
    <submittedName>
        <fullName evidence="2">Uncharacterized protein</fullName>
    </submittedName>
</protein>
<organism evidence="2 3">
    <name type="scientific">Linum tenue</name>
    <dbReference type="NCBI Taxonomy" id="586396"/>
    <lineage>
        <taxon>Eukaryota</taxon>
        <taxon>Viridiplantae</taxon>
        <taxon>Streptophyta</taxon>
        <taxon>Embryophyta</taxon>
        <taxon>Tracheophyta</taxon>
        <taxon>Spermatophyta</taxon>
        <taxon>Magnoliopsida</taxon>
        <taxon>eudicotyledons</taxon>
        <taxon>Gunneridae</taxon>
        <taxon>Pentapetalae</taxon>
        <taxon>rosids</taxon>
        <taxon>fabids</taxon>
        <taxon>Malpighiales</taxon>
        <taxon>Linaceae</taxon>
        <taxon>Linum</taxon>
    </lineage>
</organism>
<evidence type="ECO:0000256" key="1">
    <source>
        <dbReference type="SAM" id="MobiDB-lite"/>
    </source>
</evidence>
<dbReference type="EMBL" id="CAMGYJ010000002">
    <property type="protein sequence ID" value="CAI0377040.1"/>
    <property type="molecule type" value="Genomic_DNA"/>
</dbReference>
<evidence type="ECO:0000313" key="3">
    <source>
        <dbReference type="Proteomes" id="UP001154282"/>
    </source>
</evidence>
<feature type="region of interest" description="Disordered" evidence="1">
    <location>
        <begin position="42"/>
        <end position="85"/>
    </location>
</feature>
<evidence type="ECO:0000313" key="2">
    <source>
        <dbReference type="EMBL" id="CAI0377040.1"/>
    </source>
</evidence>
<name>A0AAV0GVF7_9ROSI</name>
<reference evidence="2" key="1">
    <citation type="submission" date="2022-08" db="EMBL/GenBank/DDBJ databases">
        <authorList>
            <person name="Gutierrez-Valencia J."/>
        </authorList>
    </citation>
    <scope>NUCLEOTIDE SEQUENCE</scope>
</reference>
<keyword evidence="3" id="KW-1185">Reference proteome</keyword>
<dbReference type="Proteomes" id="UP001154282">
    <property type="component" value="Unassembled WGS sequence"/>
</dbReference>
<accession>A0AAV0GVF7</accession>
<feature type="compositionally biased region" description="Basic and acidic residues" evidence="1">
    <location>
        <begin position="45"/>
        <end position="85"/>
    </location>
</feature>
<gene>
    <name evidence="2" type="ORF">LITE_LOCUS1294</name>
</gene>